<sequence>MIQLPKLPRFRNYDLRFKIAPIQGLTLITFSLLLASSLFLSIKLASAQVPPPTVPCNQTNEDRGYPDEFHSLRPYQASPCSDETEPSALFCGNDLTLQDSFTVSRSQASQCDPISPDTEECIFKITRNLDIAVDVSGAELPIMGRTEDDVINSQNQNETRNDAEKVNEYVSWYLNGTNIAAEYGDLDAGNEDDISKLVNFSGPIKKLLPERIKRDEIRETIEARRADRHDQVVGCIRREGFLGIYVGIVECYSGGGGTEIRLSDLADHMPPQEEDPRFANYQEFLWAYFRWRGYECPNIPIVNITVCFEAPWLFNYWADLYYLTPLSSTEDRLGQIQVVNPYVQPVTPGMFIFVNSLVTTPAKLFFAHMEESQELADTLQDTFVPKGNPKSGPVSGVSPPEYCDLTEIRTNPGDDLFAGEIGVDLTYTADFSCTFDIFDPPDPVDRYRCSELYGGVCVSDDYDCDEMDGQLDCPSGWRCGRPEGSCNAQRPNPSCPATAQVVLNTVTKTPLVDDIWSRLVAGVSGVFKRIFPKVAPGAPVEGILDIPAATGVTYSAEINNVPVPVAAGNPGNQRGPAAELYFPHIGGIEQYFLQCIQTALRPQGFGEVCPSGEPPEVVTTCPSVPDSAIDSKWLGVPKQNYLRMANQRMAACPGPENNLAEECYNYVVSESLDEGVNPAFSLTMWFNESGASNYCTSPTFDFGIKNGAPAENIVEQLDLFLVQPFRITAACRSDPAWIEPMEAFLSVFHGNYYCDTSYDDGGYYQNTLNNSWIPVTDGWGGCGGGTSFGIDWPTDSSCP</sequence>
<dbReference type="STRING" id="1802485.A2V97_03470"/>
<gene>
    <name evidence="1" type="ORF">A2V97_03470</name>
</gene>
<reference evidence="1 2" key="1">
    <citation type="journal article" date="2016" name="Nat. Commun.">
        <title>Thousands of microbial genomes shed light on interconnected biogeochemical processes in an aquifer system.</title>
        <authorList>
            <person name="Anantharaman K."/>
            <person name="Brown C.T."/>
            <person name="Hug L.A."/>
            <person name="Sharon I."/>
            <person name="Castelle C.J."/>
            <person name="Probst A.J."/>
            <person name="Thomas B.C."/>
            <person name="Singh A."/>
            <person name="Wilkins M.J."/>
            <person name="Karaoz U."/>
            <person name="Brodie E.L."/>
            <person name="Williams K.H."/>
            <person name="Hubbard S.S."/>
            <person name="Banfield J.F."/>
        </authorList>
    </citation>
    <scope>NUCLEOTIDE SEQUENCE [LARGE SCALE GENOMIC DNA]</scope>
</reference>
<proteinExistence type="predicted"/>
<dbReference type="AlphaFoldDB" id="A0A1F7XLD5"/>
<dbReference type="Proteomes" id="UP000177382">
    <property type="component" value="Unassembled WGS sequence"/>
</dbReference>
<evidence type="ECO:0000313" key="1">
    <source>
        <dbReference type="EMBL" id="OGM15803.1"/>
    </source>
</evidence>
<protein>
    <submittedName>
        <fullName evidence="1">Uncharacterized protein</fullName>
    </submittedName>
</protein>
<evidence type="ECO:0000313" key="2">
    <source>
        <dbReference type="Proteomes" id="UP000177382"/>
    </source>
</evidence>
<name>A0A1F7XLD5_9BACT</name>
<comment type="caution">
    <text evidence="1">The sequence shown here is derived from an EMBL/GenBank/DDBJ whole genome shotgun (WGS) entry which is preliminary data.</text>
</comment>
<accession>A0A1F7XLD5</accession>
<dbReference type="EMBL" id="MGFX01000001">
    <property type="protein sequence ID" value="OGM15803.1"/>
    <property type="molecule type" value="Genomic_DNA"/>
</dbReference>
<organism evidence="1 2">
    <name type="scientific">Candidatus Woesebacteria bacterium RBG_16_42_24</name>
    <dbReference type="NCBI Taxonomy" id="1802485"/>
    <lineage>
        <taxon>Bacteria</taxon>
        <taxon>Candidatus Woeseibacteriota</taxon>
    </lineage>
</organism>